<sequence length="100" mass="10933">MRCEATGGGLPTKGVYGYGEGKETEGAACVALPLCFYYVLGYPLPPSLDTLHLETFLVSDKSPKHLRVKGIYHETLSLSYEIAKLRVIRLMLSAILSPIC</sequence>
<organism evidence="1 2">
    <name type="scientific">Vespula squamosa</name>
    <name type="common">Southern yellow jacket</name>
    <name type="synonym">Wasp</name>
    <dbReference type="NCBI Taxonomy" id="30214"/>
    <lineage>
        <taxon>Eukaryota</taxon>
        <taxon>Metazoa</taxon>
        <taxon>Ecdysozoa</taxon>
        <taxon>Arthropoda</taxon>
        <taxon>Hexapoda</taxon>
        <taxon>Insecta</taxon>
        <taxon>Pterygota</taxon>
        <taxon>Neoptera</taxon>
        <taxon>Endopterygota</taxon>
        <taxon>Hymenoptera</taxon>
        <taxon>Apocrita</taxon>
        <taxon>Aculeata</taxon>
        <taxon>Vespoidea</taxon>
        <taxon>Vespidae</taxon>
        <taxon>Vespinae</taxon>
        <taxon>Vespula</taxon>
    </lineage>
</organism>
<name>A0ABD2B8Y8_VESSQ</name>
<gene>
    <name evidence="1" type="ORF">V1478_005989</name>
</gene>
<dbReference type="EMBL" id="JAUDFV010000131">
    <property type="protein sequence ID" value="KAL2729200.1"/>
    <property type="molecule type" value="Genomic_DNA"/>
</dbReference>
<keyword evidence="2" id="KW-1185">Reference proteome</keyword>
<protein>
    <submittedName>
        <fullName evidence="1">Uncharacterized protein</fullName>
    </submittedName>
</protein>
<evidence type="ECO:0000313" key="1">
    <source>
        <dbReference type="EMBL" id="KAL2729200.1"/>
    </source>
</evidence>
<evidence type="ECO:0000313" key="2">
    <source>
        <dbReference type="Proteomes" id="UP001607302"/>
    </source>
</evidence>
<comment type="caution">
    <text evidence="1">The sequence shown here is derived from an EMBL/GenBank/DDBJ whole genome shotgun (WGS) entry which is preliminary data.</text>
</comment>
<accession>A0ABD2B8Y8</accession>
<proteinExistence type="predicted"/>
<dbReference type="AlphaFoldDB" id="A0ABD2B8Y8"/>
<dbReference type="Proteomes" id="UP001607302">
    <property type="component" value="Unassembled WGS sequence"/>
</dbReference>
<reference evidence="1 2" key="1">
    <citation type="journal article" date="2024" name="Ann. Entomol. Soc. Am.">
        <title>Genomic analyses of the southern and eastern yellowjacket wasps (Hymenoptera: Vespidae) reveal evolutionary signatures of social life.</title>
        <authorList>
            <person name="Catto M.A."/>
            <person name="Caine P.B."/>
            <person name="Orr S.E."/>
            <person name="Hunt B.G."/>
            <person name="Goodisman M.A.D."/>
        </authorList>
    </citation>
    <scope>NUCLEOTIDE SEQUENCE [LARGE SCALE GENOMIC DNA]</scope>
    <source>
        <strain evidence="1">233</strain>
        <tissue evidence="1">Head and thorax</tissue>
    </source>
</reference>